<evidence type="ECO:0000313" key="2">
    <source>
        <dbReference type="Proteomes" id="UP000308671"/>
    </source>
</evidence>
<proteinExistence type="predicted"/>
<name>A0A4S8QVQ0_9HELO</name>
<comment type="caution">
    <text evidence="1">The sequence shown here is derived from an EMBL/GenBank/DDBJ whole genome shotgun (WGS) entry which is preliminary data.</text>
</comment>
<dbReference type="EMBL" id="PQXL01000243">
    <property type="protein sequence ID" value="THV48511.1"/>
    <property type="molecule type" value="Genomic_DNA"/>
</dbReference>
<gene>
    <name evidence="1" type="ORF">BGAL_0243g00010</name>
</gene>
<dbReference type="AlphaFoldDB" id="A0A4S8QVQ0"/>
<sequence>MDHVAAFAVTHRSFPTLKGTQRDRDVVKLDHTTANCKSLSDQLGKLELLKGDAVLPGKSKPNMRPNQISPLARAELPTGYTFITPKSISGSGTR</sequence>
<reference evidence="1 2" key="1">
    <citation type="submission" date="2017-12" db="EMBL/GenBank/DDBJ databases">
        <title>Comparative genomics of Botrytis spp.</title>
        <authorList>
            <person name="Valero-Jimenez C.A."/>
            <person name="Tapia P."/>
            <person name="Veloso J."/>
            <person name="Silva-Moreno E."/>
            <person name="Staats M."/>
            <person name="Valdes J.H."/>
            <person name="Van Kan J.A.L."/>
        </authorList>
    </citation>
    <scope>NUCLEOTIDE SEQUENCE [LARGE SCALE GENOMIC DNA]</scope>
    <source>
        <strain evidence="1 2">MUCL435</strain>
    </source>
</reference>
<evidence type="ECO:0000313" key="1">
    <source>
        <dbReference type="EMBL" id="THV48511.1"/>
    </source>
</evidence>
<accession>A0A4S8QVQ0</accession>
<organism evidence="1 2">
    <name type="scientific">Botrytis galanthina</name>
    <dbReference type="NCBI Taxonomy" id="278940"/>
    <lineage>
        <taxon>Eukaryota</taxon>
        <taxon>Fungi</taxon>
        <taxon>Dikarya</taxon>
        <taxon>Ascomycota</taxon>
        <taxon>Pezizomycotina</taxon>
        <taxon>Leotiomycetes</taxon>
        <taxon>Helotiales</taxon>
        <taxon>Sclerotiniaceae</taxon>
        <taxon>Botrytis</taxon>
    </lineage>
</organism>
<dbReference type="Proteomes" id="UP000308671">
    <property type="component" value="Unassembled WGS sequence"/>
</dbReference>
<keyword evidence="2" id="KW-1185">Reference proteome</keyword>
<protein>
    <submittedName>
        <fullName evidence="1">Uncharacterized protein</fullName>
    </submittedName>
</protein>